<keyword evidence="1" id="KW-1133">Transmembrane helix</keyword>
<gene>
    <name evidence="2" type="ORF">E5347_06890</name>
</gene>
<name>A0A4S2DQ31_9CLOT</name>
<proteinExistence type="predicted"/>
<keyword evidence="1" id="KW-0472">Membrane</keyword>
<reference evidence="2 3" key="1">
    <citation type="submission" date="2019-04" db="EMBL/GenBank/DDBJ databases">
        <title>Microbes associate with the intestines of laboratory mice.</title>
        <authorList>
            <person name="Navarre W."/>
            <person name="Wong E."/>
            <person name="Huang K."/>
            <person name="Tropini C."/>
            <person name="Ng K."/>
            <person name="Yu B."/>
        </authorList>
    </citation>
    <scope>NUCLEOTIDE SEQUENCE [LARGE SCALE GENOMIC DNA]</scope>
    <source>
        <strain evidence="2 3">NM50_B9-20</strain>
    </source>
</reference>
<dbReference type="Proteomes" id="UP000306888">
    <property type="component" value="Unassembled WGS sequence"/>
</dbReference>
<sequence length="388" mass="45639">MKSYKMKNNKFVKRNIKKFNESYFLLLSFIFILALIFFVIANFISLDKNFSEVENRNLQSRPRILSENYTENLNSYVADQFFKRTNFISFKSRIELMIGKNKINNVYIGEDNQLFEDFKITSNEDLFNKVNVINEFKKLNTDLNINFMLVPTATSILNDKLPKYSPVDDEIEYIKKVERNLSEDINFITVHDKLEQYKDEYIYFKTDHHWTSEGAYLGYKAFCEATGIEATNKEEFKSIIASNDFYGSLSSKIGLYGLGKDKLKIYIPNNKNILVNYVTEQKKEPSLFNSEKLYNKDKYQVFLDGNHPLIEIESDKNTDKKILIIKDSYANNFIPFLTENYGNISLIDLRYYKDSVSEYLINNDIKEVLFLYNVNTFNEDDSIFNLVA</sequence>
<keyword evidence="3" id="KW-1185">Reference proteome</keyword>
<comment type="caution">
    <text evidence="2">The sequence shown here is derived from an EMBL/GenBank/DDBJ whole genome shotgun (WGS) entry which is preliminary data.</text>
</comment>
<evidence type="ECO:0000256" key="1">
    <source>
        <dbReference type="SAM" id="Phobius"/>
    </source>
</evidence>
<evidence type="ECO:0000313" key="2">
    <source>
        <dbReference type="EMBL" id="TGY44536.1"/>
    </source>
</evidence>
<accession>A0A4S2DQ31</accession>
<dbReference type="Pfam" id="PF14286">
    <property type="entry name" value="DHHW"/>
    <property type="match status" value="1"/>
</dbReference>
<dbReference type="RefSeq" id="WP_136005782.1">
    <property type="nucleotide sequence ID" value="NZ_SRYR01000001.1"/>
</dbReference>
<organism evidence="2 3">
    <name type="scientific">Clostridium sartagoforme</name>
    <dbReference type="NCBI Taxonomy" id="84031"/>
    <lineage>
        <taxon>Bacteria</taxon>
        <taxon>Bacillati</taxon>
        <taxon>Bacillota</taxon>
        <taxon>Clostridia</taxon>
        <taxon>Eubacteriales</taxon>
        <taxon>Clostridiaceae</taxon>
        <taxon>Clostridium</taxon>
    </lineage>
</organism>
<evidence type="ECO:0008006" key="4">
    <source>
        <dbReference type="Google" id="ProtNLM"/>
    </source>
</evidence>
<dbReference type="OrthoDB" id="175771at2"/>
<protein>
    <recommendedName>
        <fullName evidence="4">DHHW protein</fullName>
    </recommendedName>
</protein>
<dbReference type="InterPro" id="IPR025945">
    <property type="entry name" value="DHHW"/>
</dbReference>
<feature type="transmembrane region" description="Helical" evidence="1">
    <location>
        <begin position="23"/>
        <end position="44"/>
    </location>
</feature>
<dbReference type="EMBL" id="SRYR01000001">
    <property type="protein sequence ID" value="TGY44536.1"/>
    <property type="molecule type" value="Genomic_DNA"/>
</dbReference>
<evidence type="ECO:0000313" key="3">
    <source>
        <dbReference type="Proteomes" id="UP000306888"/>
    </source>
</evidence>
<dbReference type="AlphaFoldDB" id="A0A4S2DQ31"/>
<keyword evidence="1" id="KW-0812">Transmembrane</keyword>